<dbReference type="Proteomes" id="UP000593562">
    <property type="component" value="Unassembled WGS sequence"/>
</dbReference>
<dbReference type="OrthoDB" id="993548at2759"/>
<dbReference type="InParanoid" id="A0A7J7CM84"/>
<evidence type="ECO:0000313" key="3">
    <source>
        <dbReference type="Proteomes" id="UP000593562"/>
    </source>
</evidence>
<name>A0A7J7CM84_TRIWF</name>
<proteinExistence type="predicted"/>
<dbReference type="PANTHER" id="PTHR48248:SF2">
    <property type="match status" value="1"/>
</dbReference>
<dbReference type="AlphaFoldDB" id="A0A7J7CM84"/>
<evidence type="ECO:0000313" key="2">
    <source>
        <dbReference type="EMBL" id="KAF5735195.1"/>
    </source>
</evidence>
<comment type="caution">
    <text evidence="2">The sequence shown here is derived from an EMBL/GenBank/DDBJ whole genome shotgun (WGS) entry which is preliminary data.</text>
</comment>
<dbReference type="EMBL" id="JAAARO010000015">
    <property type="protein sequence ID" value="KAF5735195.1"/>
    <property type="molecule type" value="Genomic_DNA"/>
</dbReference>
<feature type="coiled-coil region" evidence="1">
    <location>
        <begin position="24"/>
        <end position="54"/>
    </location>
</feature>
<protein>
    <submittedName>
        <fullName evidence="2">Putative Beta-galactosidase 10</fullName>
    </submittedName>
</protein>
<evidence type="ECO:0000256" key="1">
    <source>
        <dbReference type="SAM" id="Coils"/>
    </source>
</evidence>
<gene>
    <name evidence="2" type="ORF">HS088_TW15G00695</name>
</gene>
<organism evidence="2 3">
    <name type="scientific">Tripterygium wilfordii</name>
    <name type="common">Thunder God vine</name>
    <dbReference type="NCBI Taxonomy" id="458696"/>
    <lineage>
        <taxon>Eukaryota</taxon>
        <taxon>Viridiplantae</taxon>
        <taxon>Streptophyta</taxon>
        <taxon>Embryophyta</taxon>
        <taxon>Tracheophyta</taxon>
        <taxon>Spermatophyta</taxon>
        <taxon>Magnoliopsida</taxon>
        <taxon>eudicotyledons</taxon>
        <taxon>Gunneridae</taxon>
        <taxon>Pentapetalae</taxon>
        <taxon>rosids</taxon>
        <taxon>fabids</taxon>
        <taxon>Celastrales</taxon>
        <taxon>Celastraceae</taxon>
        <taxon>Tripterygium</taxon>
    </lineage>
</organism>
<sequence>MAIVNKRLKANSGSSTPLRSILKKRSMKARIEKLKKETKEIRKEQKDIAEGHREIAKKLHLIKTSHDQMKKDIRVLNRGSAHLQCRLNIMFKILKARQLGDSIEEKKLVQLLLSITPPN</sequence>
<dbReference type="PANTHER" id="PTHR48248">
    <property type="entry name" value="UVR DOMAIN-CONTAINING PROTEIN"/>
    <property type="match status" value="1"/>
</dbReference>
<reference evidence="2 3" key="1">
    <citation type="journal article" date="2020" name="Nat. Commun.">
        <title>Genome of Tripterygium wilfordii and identification of cytochrome P450 involved in triptolide biosynthesis.</title>
        <authorList>
            <person name="Tu L."/>
            <person name="Su P."/>
            <person name="Zhang Z."/>
            <person name="Gao L."/>
            <person name="Wang J."/>
            <person name="Hu T."/>
            <person name="Zhou J."/>
            <person name="Zhang Y."/>
            <person name="Zhao Y."/>
            <person name="Liu Y."/>
            <person name="Song Y."/>
            <person name="Tong Y."/>
            <person name="Lu Y."/>
            <person name="Yang J."/>
            <person name="Xu C."/>
            <person name="Jia M."/>
            <person name="Peters R.J."/>
            <person name="Huang L."/>
            <person name="Gao W."/>
        </authorList>
    </citation>
    <scope>NUCLEOTIDE SEQUENCE [LARGE SCALE GENOMIC DNA]</scope>
    <source>
        <strain evidence="3">cv. XIE 37</strain>
        <tissue evidence="2">Leaf</tissue>
    </source>
</reference>
<keyword evidence="3" id="KW-1185">Reference proteome</keyword>
<keyword evidence="1" id="KW-0175">Coiled coil</keyword>
<accession>A0A7J7CM84</accession>